<dbReference type="EMBL" id="CDPU01000018">
    <property type="protein sequence ID" value="CEO50387.1"/>
    <property type="molecule type" value="Genomic_DNA"/>
</dbReference>
<proteinExistence type="predicted"/>
<dbReference type="AlphaFoldDB" id="A0A0B7K4A2"/>
<evidence type="ECO:0008006" key="3">
    <source>
        <dbReference type="Google" id="ProtNLM"/>
    </source>
</evidence>
<feature type="transmembrane region" description="Helical" evidence="1">
    <location>
        <begin position="72"/>
        <end position="94"/>
    </location>
</feature>
<gene>
    <name evidence="2" type="ORF">BN869_000006445_1</name>
</gene>
<feature type="transmembrane region" description="Helical" evidence="1">
    <location>
        <begin position="114"/>
        <end position="136"/>
    </location>
</feature>
<organism evidence="2">
    <name type="scientific">Bionectria ochroleuca</name>
    <name type="common">Gliocladium roseum</name>
    <dbReference type="NCBI Taxonomy" id="29856"/>
    <lineage>
        <taxon>Eukaryota</taxon>
        <taxon>Fungi</taxon>
        <taxon>Dikarya</taxon>
        <taxon>Ascomycota</taxon>
        <taxon>Pezizomycotina</taxon>
        <taxon>Sordariomycetes</taxon>
        <taxon>Hypocreomycetidae</taxon>
        <taxon>Hypocreales</taxon>
        <taxon>Bionectriaceae</taxon>
        <taxon>Clonostachys</taxon>
    </lineage>
</organism>
<reference evidence="2" key="1">
    <citation type="submission" date="2015-01" db="EMBL/GenBank/DDBJ databases">
        <authorList>
            <person name="Durling Mikael"/>
        </authorList>
    </citation>
    <scope>NUCLEOTIDE SEQUENCE</scope>
</reference>
<evidence type="ECO:0000313" key="2">
    <source>
        <dbReference type="EMBL" id="CEO50387.1"/>
    </source>
</evidence>
<name>A0A0B7K4A2_BIOOC</name>
<evidence type="ECO:0000256" key="1">
    <source>
        <dbReference type="SAM" id="Phobius"/>
    </source>
</evidence>
<keyword evidence="1" id="KW-0472">Membrane</keyword>
<feature type="transmembrane region" description="Helical" evidence="1">
    <location>
        <begin position="12"/>
        <end position="31"/>
    </location>
</feature>
<keyword evidence="1" id="KW-0812">Transmembrane</keyword>
<accession>A0A0B7K4A2</accession>
<feature type="transmembrane region" description="Helical" evidence="1">
    <location>
        <begin position="43"/>
        <end position="60"/>
    </location>
</feature>
<protein>
    <recommendedName>
        <fullName evidence="3">DUF4149 domain-containing protein</fullName>
    </recommendedName>
</protein>
<keyword evidence="1" id="KW-1133">Transmembrane helix</keyword>
<sequence length="138" mass="15056">MGSTLQMDLYRTGAGLFLFCCVWGCFIPTTTYKRLGLMAHSQAASMGTMAIAAGVLVQHLSTPLQEWEARIIYWGVWVSWPMIFTQIAAAYWGANKMLPIAGEAAPGASPWKENVVAVAHIAAVLGNIPAWAIICWRL</sequence>